<evidence type="ECO:0000256" key="10">
    <source>
        <dbReference type="ARBA" id="ARBA00023180"/>
    </source>
</evidence>
<protein>
    <submittedName>
        <fullName evidence="15">Type-2 vomeronasal receptor</fullName>
    </submittedName>
</protein>
<evidence type="ECO:0000313" key="16">
    <source>
        <dbReference type="Proteomes" id="UP001474421"/>
    </source>
</evidence>
<dbReference type="PROSITE" id="PS00981">
    <property type="entry name" value="G_PROTEIN_RECEP_F3_3"/>
    <property type="match status" value="1"/>
</dbReference>
<feature type="signal peptide" evidence="13">
    <location>
        <begin position="1"/>
        <end position="15"/>
    </location>
</feature>
<feature type="transmembrane region" description="Helical" evidence="12">
    <location>
        <begin position="659"/>
        <end position="684"/>
    </location>
</feature>
<dbReference type="Proteomes" id="UP001474421">
    <property type="component" value="Unassembled WGS sequence"/>
</dbReference>
<feature type="transmembrane region" description="Helical" evidence="12">
    <location>
        <begin position="783"/>
        <end position="803"/>
    </location>
</feature>
<dbReference type="PRINTS" id="PR00248">
    <property type="entry name" value="GPCRMGR"/>
</dbReference>
<feature type="transmembrane region" description="Helical" evidence="12">
    <location>
        <begin position="589"/>
        <end position="614"/>
    </location>
</feature>
<dbReference type="GO" id="GO:0005886">
    <property type="term" value="C:plasma membrane"/>
    <property type="evidence" value="ECO:0007669"/>
    <property type="project" value="UniProtKB-SubCell"/>
</dbReference>
<keyword evidence="6 12" id="KW-1133">Transmembrane helix</keyword>
<evidence type="ECO:0000256" key="12">
    <source>
        <dbReference type="SAM" id="Phobius"/>
    </source>
</evidence>
<proteinExistence type="inferred from homology"/>
<feature type="domain" description="G-protein coupled receptors family 3 profile" evidence="14">
    <location>
        <begin position="589"/>
        <end position="852"/>
    </location>
</feature>
<dbReference type="SUPFAM" id="SSF53822">
    <property type="entry name" value="Periplasmic binding protein-like I"/>
    <property type="match status" value="1"/>
</dbReference>
<dbReference type="Gene3D" id="2.10.50.30">
    <property type="entry name" value="GPCR, family 3, nine cysteines domain"/>
    <property type="match status" value="1"/>
</dbReference>
<evidence type="ECO:0000256" key="3">
    <source>
        <dbReference type="ARBA" id="ARBA00022475"/>
    </source>
</evidence>
<evidence type="ECO:0000256" key="9">
    <source>
        <dbReference type="ARBA" id="ARBA00023170"/>
    </source>
</evidence>
<feature type="transmembrane region" description="Helical" evidence="12">
    <location>
        <begin position="626"/>
        <end position="647"/>
    </location>
</feature>
<evidence type="ECO:0000259" key="14">
    <source>
        <dbReference type="PROSITE" id="PS50259"/>
    </source>
</evidence>
<keyword evidence="4 12" id="KW-0812">Transmembrane</keyword>
<evidence type="ECO:0000313" key="15">
    <source>
        <dbReference type="EMBL" id="KAK9405477.1"/>
    </source>
</evidence>
<dbReference type="EMBL" id="JAOTOJ010000002">
    <property type="protein sequence ID" value="KAK9405477.1"/>
    <property type="molecule type" value="Genomic_DNA"/>
</dbReference>
<dbReference type="Pfam" id="PF01094">
    <property type="entry name" value="ANF_receptor"/>
    <property type="match status" value="1"/>
</dbReference>
<dbReference type="InterPro" id="IPR000337">
    <property type="entry name" value="GPCR_3"/>
</dbReference>
<dbReference type="InterPro" id="IPR000068">
    <property type="entry name" value="GPCR_3_Ca_sens_rcpt-rel"/>
</dbReference>
<evidence type="ECO:0000256" key="1">
    <source>
        <dbReference type="ARBA" id="ARBA00004651"/>
    </source>
</evidence>
<keyword evidence="7" id="KW-0297">G-protein coupled receptor</keyword>
<evidence type="ECO:0000256" key="4">
    <source>
        <dbReference type="ARBA" id="ARBA00022692"/>
    </source>
</evidence>
<feature type="transmembrane region" description="Helical" evidence="12">
    <location>
        <begin position="704"/>
        <end position="723"/>
    </location>
</feature>
<keyword evidence="11" id="KW-0807">Transducer</keyword>
<evidence type="ECO:0000256" key="8">
    <source>
        <dbReference type="ARBA" id="ARBA00023136"/>
    </source>
</evidence>
<evidence type="ECO:0000256" key="13">
    <source>
        <dbReference type="SAM" id="SignalP"/>
    </source>
</evidence>
<dbReference type="GO" id="GO:0004930">
    <property type="term" value="F:G protein-coupled receptor activity"/>
    <property type="evidence" value="ECO:0007669"/>
    <property type="project" value="UniProtKB-KW"/>
</dbReference>
<gene>
    <name evidence="15" type="ORF">NXF25_004251</name>
</gene>
<dbReference type="InterPro" id="IPR028082">
    <property type="entry name" value="Peripla_BP_I"/>
</dbReference>
<comment type="subcellular location">
    <subcellularLocation>
        <location evidence="1">Cell membrane</location>
        <topology evidence="1">Multi-pass membrane protein</topology>
    </subcellularLocation>
</comment>
<dbReference type="CDD" id="cd15283">
    <property type="entry name" value="7tmC_V2R_pheromone"/>
    <property type="match status" value="1"/>
</dbReference>
<dbReference type="InterPro" id="IPR004073">
    <property type="entry name" value="GPCR_3_vmron_rcpt_2"/>
</dbReference>
<comment type="similarity">
    <text evidence="2">Belongs to the G-protein coupled receptor 3 family.</text>
</comment>
<dbReference type="InterPro" id="IPR017979">
    <property type="entry name" value="GPCR_3_CS"/>
</dbReference>
<dbReference type="FunFam" id="2.10.50.30:FF:000002">
    <property type="entry name" value="Vomeronasal 2 receptor, h1"/>
    <property type="match status" value="1"/>
</dbReference>
<dbReference type="PRINTS" id="PR01535">
    <property type="entry name" value="VOMERONASL2R"/>
</dbReference>
<keyword evidence="10" id="KW-0325">Glycoprotein</keyword>
<feature type="transmembrane region" description="Helical" evidence="12">
    <location>
        <begin position="750"/>
        <end position="771"/>
    </location>
</feature>
<dbReference type="InterPro" id="IPR011500">
    <property type="entry name" value="GPCR_3_9-Cys_dom"/>
</dbReference>
<evidence type="ECO:0000256" key="7">
    <source>
        <dbReference type="ARBA" id="ARBA00023040"/>
    </source>
</evidence>
<keyword evidence="5 13" id="KW-0732">Signal</keyword>
<dbReference type="AlphaFoldDB" id="A0AAW1BVW4"/>
<keyword evidence="16" id="KW-1185">Reference proteome</keyword>
<dbReference type="InterPro" id="IPR017978">
    <property type="entry name" value="GPCR_3_C"/>
</dbReference>
<keyword evidence="3" id="KW-1003">Cell membrane</keyword>
<evidence type="ECO:0000256" key="11">
    <source>
        <dbReference type="ARBA" id="ARBA00023224"/>
    </source>
</evidence>
<dbReference type="InterPro" id="IPR038550">
    <property type="entry name" value="GPCR_3_9-Cys_sf"/>
</dbReference>
<evidence type="ECO:0000256" key="5">
    <source>
        <dbReference type="ARBA" id="ARBA00022729"/>
    </source>
</evidence>
<dbReference type="PANTHER" id="PTHR24061:SF599">
    <property type="entry name" value="G-PROTEIN COUPLED RECEPTORS FAMILY 3 PROFILE DOMAIN-CONTAINING PROTEIN"/>
    <property type="match status" value="1"/>
</dbReference>
<organism evidence="15 16">
    <name type="scientific">Crotalus adamanteus</name>
    <name type="common">Eastern diamondback rattlesnake</name>
    <dbReference type="NCBI Taxonomy" id="8729"/>
    <lineage>
        <taxon>Eukaryota</taxon>
        <taxon>Metazoa</taxon>
        <taxon>Chordata</taxon>
        <taxon>Craniata</taxon>
        <taxon>Vertebrata</taxon>
        <taxon>Euteleostomi</taxon>
        <taxon>Lepidosauria</taxon>
        <taxon>Squamata</taxon>
        <taxon>Bifurcata</taxon>
        <taxon>Unidentata</taxon>
        <taxon>Episquamata</taxon>
        <taxon>Toxicofera</taxon>
        <taxon>Serpentes</taxon>
        <taxon>Colubroidea</taxon>
        <taxon>Viperidae</taxon>
        <taxon>Crotalinae</taxon>
        <taxon>Crotalus</taxon>
    </lineage>
</organism>
<reference evidence="15 16" key="1">
    <citation type="journal article" date="2024" name="Proc. Natl. Acad. Sci. U.S.A.">
        <title>The genetic regulatory architecture and epigenomic basis for age-related changes in rattlesnake venom.</title>
        <authorList>
            <person name="Hogan M.P."/>
            <person name="Holding M.L."/>
            <person name="Nystrom G.S."/>
            <person name="Colston T.J."/>
            <person name="Bartlett D.A."/>
            <person name="Mason A.J."/>
            <person name="Ellsworth S.A."/>
            <person name="Rautsaw R.M."/>
            <person name="Lawrence K.C."/>
            <person name="Strickland J.L."/>
            <person name="He B."/>
            <person name="Fraser P."/>
            <person name="Margres M.J."/>
            <person name="Gilbert D.M."/>
            <person name="Gibbs H.L."/>
            <person name="Parkinson C.L."/>
            <person name="Rokyta D.R."/>
        </authorList>
    </citation>
    <scope>NUCLEOTIDE SEQUENCE [LARGE SCALE GENOMIC DNA]</scope>
    <source>
        <strain evidence="15">DRR0105</strain>
    </source>
</reference>
<keyword evidence="8 12" id="KW-0472">Membrane</keyword>
<sequence>MLVLLLLLWVKGVCGVLVAKCPLTMQRDEMDPMNHYRTGELSIGGVISATQTTFDRLTFKRSPVTKVIAIRSSEYWKMLSFVFAIQEINQDSHILPNITLGYNIYENYFNAEKTSDALLDLLSEGEANVPNYSCGRQRNTVAVLEGAETGLSIQISSMLGTYKIPQISYNFVSQILKDKIQFPFFYPMLPAEGFQYSGMVKLLLHFRWTLVGLIAPDSDQGQKFMITLTSMLIRNGICPVISQNLSPGRQHIFIDFNLYHKWRQVNVFLYATEIDSITMGIAVLEWLHRRIKEPVAGKILMTTVLWDLNLYFTEQGFPLEGIHSILSFLLKTNHMSKYGDYRQFYFSMRHFAEKSFMCSYTKDAFSVKVWRRCREREELPTLSQEEMDQILCLNNYFIYKTIWAVAQALHKAYLSRSKRTKIGGDKSLEIPWLKAWQLHPFLGNSEFYNKSIDGVYLDEKGDLAVDLDLVNWLQHNRSISKVMFGSLEKQGSLDFKFMINPHGVAEMDKMNKPLPSSRCVKSCSLGFRKMTQEEKPICCYDCLPCPEGTISTMEDTEQCNKCPADQYPNNNRDHCIPKIKTFLSYQEKLGIILTSIALFLSLITCFVLGIFIKFQETPIVKANNQDLSYILLVCLLLSFFTSFLFIGQPRRATCLLRQTAFSIIFSAAISSILAKTITVVMAFWATKPGNQVQRWLGKSLANSIILSCSGLQVVVCSIWLATFPPFPESNMYSLSGEIILQCNEGSVTMFYGALGYMGFLAAICFTVAYLARNLPGAFNEAKLITFSMLVFCSVWLSFLPTYLSTKGKYMVAVQIFSILASNAGILGCIFMPKCFIIFLRPDMNTKEHLMSK</sequence>
<accession>A0AAW1BVW4</accession>
<evidence type="ECO:0000256" key="6">
    <source>
        <dbReference type="ARBA" id="ARBA00022989"/>
    </source>
</evidence>
<keyword evidence="9 15" id="KW-0675">Receptor</keyword>
<dbReference type="Pfam" id="PF07562">
    <property type="entry name" value="NCD3G"/>
    <property type="match status" value="1"/>
</dbReference>
<dbReference type="PROSITE" id="PS50259">
    <property type="entry name" value="G_PROTEIN_RECEP_F3_4"/>
    <property type="match status" value="1"/>
</dbReference>
<evidence type="ECO:0000256" key="2">
    <source>
        <dbReference type="ARBA" id="ARBA00007242"/>
    </source>
</evidence>
<comment type="caution">
    <text evidence="15">The sequence shown here is derived from an EMBL/GenBank/DDBJ whole genome shotgun (WGS) entry which is preliminary data.</text>
</comment>
<dbReference type="Pfam" id="PF00003">
    <property type="entry name" value="7tm_3"/>
    <property type="match status" value="1"/>
</dbReference>
<name>A0AAW1BVW4_CROAD</name>
<dbReference type="InterPro" id="IPR001828">
    <property type="entry name" value="ANF_lig-bd_rcpt"/>
</dbReference>
<feature type="transmembrane region" description="Helical" evidence="12">
    <location>
        <begin position="815"/>
        <end position="839"/>
    </location>
</feature>
<dbReference type="PANTHER" id="PTHR24061">
    <property type="entry name" value="CALCIUM-SENSING RECEPTOR-RELATED"/>
    <property type="match status" value="1"/>
</dbReference>
<dbReference type="Gene3D" id="3.40.50.2300">
    <property type="match status" value="2"/>
</dbReference>
<feature type="chain" id="PRO_5043430034" evidence="13">
    <location>
        <begin position="16"/>
        <end position="852"/>
    </location>
</feature>